<dbReference type="InterPro" id="IPR006016">
    <property type="entry name" value="UspA"/>
</dbReference>
<dbReference type="Proteomes" id="UP000000663">
    <property type="component" value="Chromosome"/>
</dbReference>
<name>Q0W888_METAR</name>
<dbReference type="InterPro" id="IPR006015">
    <property type="entry name" value="Universal_stress_UspA"/>
</dbReference>
<accession>Q0W888</accession>
<dbReference type="Pfam" id="PF00582">
    <property type="entry name" value="Usp"/>
    <property type="match status" value="1"/>
</dbReference>
<dbReference type="Gene3D" id="3.40.50.620">
    <property type="entry name" value="HUPs"/>
    <property type="match status" value="1"/>
</dbReference>
<proteinExistence type="inferred from homology"/>
<dbReference type="OrthoDB" id="105697at2157"/>
<dbReference type="eggNOG" id="arCOG02053">
    <property type="taxonomic scope" value="Archaea"/>
</dbReference>
<dbReference type="PRINTS" id="PR01438">
    <property type="entry name" value="UNVRSLSTRESS"/>
</dbReference>
<evidence type="ECO:0000259" key="2">
    <source>
        <dbReference type="Pfam" id="PF00582"/>
    </source>
</evidence>
<dbReference type="RefSeq" id="WP_012037087.1">
    <property type="nucleotide sequence ID" value="NC_009464.1"/>
</dbReference>
<evidence type="ECO:0000313" key="3">
    <source>
        <dbReference type="EMBL" id="CAJ35405.1"/>
    </source>
</evidence>
<dbReference type="KEGG" id="rci:LRC450"/>
<dbReference type="InterPro" id="IPR014729">
    <property type="entry name" value="Rossmann-like_a/b/a_fold"/>
</dbReference>
<gene>
    <name evidence="3" type="primary">uspA-2</name>
    <name evidence="3" type="ORF">LRC450</name>
</gene>
<evidence type="ECO:0000256" key="1">
    <source>
        <dbReference type="ARBA" id="ARBA00008791"/>
    </source>
</evidence>
<feature type="domain" description="UspA" evidence="2">
    <location>
        <begin position="2"/>
        <end position="145"/>
    </location>
</feature>
<dbReference type="SUPFAM" id="SSF52402">
    <property type="entry name" value="Adenine nucleotide alpha hydrolases-like"/>
    <property type="match status" value="1"/>
</dbReference>
<sequence>MGRILIATDGSKYSNLAVDYGVMMARKLGYDVLGLYVVNMKSLEIYALEHHDNISGYEAENARLKKEGEAALGYLSAKCNEQDVKVSTTIVRGYPAEDIIKLAESEKVNMIIVGNLGKTNLEYMFMGSVSETVVKRAPCPVLVVRGKIDMA</sequence>
<evidence type="ECO:0000313" key="4">
    <source>
        <dbReference type="Proteomes" id="UP000000663"/>
    </source>
</evidence>
<protein>
    <submittedName>
        <fullName evidence="3">Universal stress protein A</fullName>
    </submittedName>
</protein>
<organism evidence="3 4">
    <name type="scientific">Methanocella arvoryzae (strain DSM 22066 / NBRC 105507 / MRE50)</name>
    <dbReference type="NCBI Taxonomy" id="351160"/>
    <lineage>
        <taxon>Archaea</taxon>
        <taxon>Methanobacteriati</taxon>
        <taxon>Methanobacteriota</taxon>
        <taxon>Stenosarchaea group</taxon>
        <taxon>Methanomicrobia</taxon>
        <taxon>Methanocellales</taxon>
        <taxon>Methanocellaceae</taxon>
        <taxon>Methanocella</taxon>
    </lineage>
</organism>
<dbReference type="AlphaFoldDB" id="Q0W888"/>
<dbReference type="EMBL" id="AM114193">
    <property type="protein sequence ID" value="CAJ35405.1"/>
    <property type="molecule type" value="Genomic_DNA"/>
</dbReference>
<comment type="similarity">
    <text evidence="1">Belongs to the universal stress protein A family.</text>
</comment>
<dbReference type="PANTHER" id="PTHR46268:SF6">
    <property type="entry name" value="UNIVERSAL STRESS PROTEIN UP12"/>
    <property type="match status" value="1"/>
</dbReference>
<keyword evidence="4" id="KW-1185">Reference proteome</keyword>
<reference evidence="3 4" key="1">
    <citation type="journal article" date="2006" name="Science">
        <title>Genome of rice cluster I archaea -- the key methane producers in the rice rhizosphere.</title>
        <authorList>
            <person name="Erkel C."/>
            <person name="Kube M."/>
            <person name="Reinhardt R."/>
            <person name="Liesack W."/>
        </authorList>
    </citation>
    <scope>NUCLEOTIDE SEQUENCE [LARGE SCALE GENOMIC DNA]</scope>
    <source>
        <strain evidence="4">DSM 22066 / NBRC 105507 / MRE50</strain>
    </source>
</reference>
<dbReference type="STRING" id="351160.LRC450"/>
<dbReference type="CDD" id="cd00293">
    <property type="entry name" value="USP-like"/>
    <property type="match status" value="1"/>
</dbReference>
<dbReference type="PANTHER" id="PTHR46268">
    <property type="entry name" value="STRESS RESPONSE PROTEIN NHAX"/>
    <property type="match status" value="1"/>
</dbReference>
<dbReference type="GeneID" id="5144930"/>